<keyword evidence="5" id="KW-1185">Reference proteome</keyword>
<organism evidence="3">
    <name type="scientific">Kwoniella pini CBS 10737</name>
    <dbReference type="NCBI Taxonomy" id="1296096"/>
    <lineage>
        <taxon>Eukaryota</taxon>
        <taxon>Fungi</taxon>
        <taxon>Dikarya</taxon>
        <taxon>Basidiomycota</taxon>
        <taxon>Agaricomycotina</taxon>
        <taxon>Tremellomycetes</taxon>
        <taxon>Tremellales</taxon>
        <taxon>Cryptococcaceae</taxon>
        <taxon>Kwoniella</taxon>
    </lineage>
</organism>
<reference evidence="3" key="3">
    <citation type="submission" date="2016-07" db="EMBL/GenBank/DDBJ databases">
        <title>Evolution of pathogenesis and genome organization in the Tremellales.</title>
        <authorList>
            <person name="Cuomo C."/>
            <person name="Litvintseva A."/>
            <person name="Heitman J."/>
            <person name="Chen Y."/>
            <person name="Sun S."/>
            <person name="Springer D."/>
            <person name="Dromer F."/>
            <person name="Young S."/>
            <person name="Zeng Q."/>
            <person name="Chapman S."/>
            <person name="Gujja S."/>
            <person name="Saif S."/>
            <person name="Birren B."/>
        </authorList>
    </citation>
    <scope>NUCLEOTIDE SEQUENCE</scope>
    <source>
        <strain evidence="3">CBS 10737</strain>
    </source>
</reference>
<dbReference type="InterPro" id="IPR001005">
    <property type="entry name" value="SANT/Myb"/>
</dbReference>
<dbReference type="AlphaFoldDB" id="A0A1B9IAX7"/>
<feature type="domain" description="Myb-like" evidence="2">
    <location>
        <begin position="69"/>
        <end position="113"/>
    </location>
</feature>
<dbReference type="GeneID" id="30168450"/>
<name>A0A1B9IAX7_9TREE</name>
<dbReference type="EMBL" id="CP144519">
    <property type="protein sequence ID" value="WWC67333.1"/>
    <property type="molecule type" value="Genomic_DNA"/>
</dbReference>
<dbReference type="SUPFAM" id="SSF46689">
    <property type="entry name" value="Homeodomain-like"/>
    <property type="match status" value="1"/>
</dbReference>
<dbReference type="Gene3D" id="1.10.10.60">
    <property type="entry name" value="Homeodomain-like"/>
    <property type="match status" value="1"/>
</dbReference>
<dbReference type="PROSITE" id="PS50090">
    <property type="entry name" value="MYB_LIKE"/>
    <property type="match status" value="1"/>
</dbReference>
<evidence type="ECO:0000313" key="3">
    <source>
        <dbReference type="EMBL" id="OCF52785.1"/>
    </source>
</evidence>
<sequence>MTNAKSIRQSPSSSNDQSTSSMEDTKPQISSANTATPKTPKKRKPDNSEVTPSPNLKRVKSDKSASEGWTSQARLDLFEAIFSTIEFKWDVVATQMGSNHTAKQCREQWRRTTVKRIRKALGEE</sequence>
<gene>
    <name evidence="3" type="ORF">I206_00081</name>
    <name evidence="4" type="ORF">I206_101241</name>
</gene>
<evidence type="ECO:0000313" key="5">
    <source>
        <dbReference type="Proteomes" id="UP000094020"/>
    </source>
</evidence>
<dbReference type="RefSeq" id="XP_019014004.1">
    <property type="nucleotide sequence ID" value="XM_019151866.1"/>
</dbReference>
<evidence type="ECO:0000256" key="1">
    <source>
        <dbReference type="SAM" id="MobiDB-lite"/>
    </source>
</evidence>
<evidence type="ECO:0000313" key="4">
    <source>
        <dbReference type="EMBL" id="WWC67333.1"/>
    </source>
</evidence>
<feature type="region of interest" description="Disordered" evidence="1">
    <location>
        <begin position="1"/>
        <end position="70"/>
    </location>
</feature>
<feature type="compositionally biased region" description="Low complexity" evidence="1">
    <location>
        <begin position="1"/>
        <end position="21"/>
    </location>
</feature>
<evidence type="ECO:0000259" key="2">
    <source>
        <dbReference type="PROSITE" id="PS50090"/>
    </source>
</evidence>
<reference evidence="3" key="1">
    <citation type="submission" date="2013-07" db="EMBL/GenBank/DDBJ databases">
        <title>The Genome Sequence of Cryptococcus pinus CBS10737.</title>
        <authorList>
            <consortium name="The Broad Institute Genome Sequencing Platform"/>
            <person name="Cuomo C."/>
            <person name="Litvintseva A."/>
            <person name="Chen Y."/>
            <person name="Heitman J."/>
            <person name="Sun S."/>
            <person name="Springer D."/>
            <person name="Dromer F."/>
            <person name="Young S.K."/>
            <person name="Zeng Q."/>
            <person name="Gargeya S."/>
            <person name="Fitzgerald M."/>
            <person name="Abouelleil A."/>
            <person name="Alvarado L."/>
            <person name="Berlin A.M."/>
            <person name="Chapman S.B."/>
            <person name="Dewar J."/>
            <person name="Goldberg J."/>
            <person name="Griggs A."/>
            <person name="Gujja S."/>
            <person name="Hansen M."/>
            <person name="Howarth C."/>
            <person name="Imamovic A."/>
            <person name="Larimer J."/>
            <person name="McCowan C."/>
            <person name="Murphy C."/>
            <person name="Pearson M."/>
            <person name="Priest M."/>
            <person name="Roberts A."/>
            <person name="Saif S."/>
            <person name="Shea T."/>
            <person name="Sykes S."/>
            <person name="Wortman J."/>
            <person name="Nusbaum C."/>
            <person name="Birren B."/>
        </authorList>
    </citation>
    <scope>NUCLEOTIDE SEQUENCE [LARGE SCALE GENOMIC DNA]</scope>
    <source>
        <strain evidence="3">CBS 10737</strain>
    </source>
</reference>
<protein>
    <recommendedName>
        <fullName evidence="2">Myb-like domain-containing protein</fullName>
    </recommendedName>
</protein>
<accession>A0A1B9IAX7</accession>
<dbReference type="Proteomes" id="UP000094020">
    <property type="component" value="Chromosome 1"/>
</dbReference>
<proteinExistence type="predicted"/>
<dbReference type="InterPro" id="IPR009057">
    <property type="entry name" value="Homeodomain-like_sf"/>
</dbReference>
<reference evidence="4" key="4">
    <citation type="submission" date="2024-02" db="EMBL/GenBank/DDBJ databases">
        <title>Comparative genomics of Cryptococcus and Kwoniella reveals pathogenesis evolution and contrasting modes of karyotype evolution via chromosome fusion or intercentromeric recombination.</title>
        <authorList>
            <person name="Coelho M.A."/>
            <person name="David-Palma M."/>
            <person name="Shea T."/>
            <person name="Bowers K."/>
            <person name="McGinley-Smith S."/>
            <person name="Mohammad A.W."/>
            <person name="Gnirke A."/>
            <person name="Yurkov A.M."/>
            <person name="Nowrousian M."/>
            <person name="Sun S."/>
            <person name="Cuomo C.A."/>
            <person name="Heitman J."/>
        </authorList>
    </citation>
    <scope>NUCLEOTIDE SEQUENCE</scope>
    <source>
        <strain evidence="4">CBS 10737</strain>
    </source>
</reference>
<dbReference type="KEGG" id="kpin:30168450"/>
<dbReference type="EMBL" id="KI894007">
    <property type="protein sequence ID" value="OCF52785.1"/>
    <property type="molecule type" value="Genomic_DNA"/>
</dbReference>
<reference evidence="4" key="2">
    <citation type="submission" date="2013-07" db="EMBL/GenBank/DDBJ databases">
        <authorList>
            <consortium name="The Broad Institute Genome Sequencing Platform"/>
            <person name="Cuomo C."/>
            <person name="Litvintseva A."/>
            <person name="Chen Y."/>
            <person name="Heitman J."/>
            <person name="Sun S."/>
            <person name="Springer D."/>
            <person name="Dromer F."/>
            <person name="Young S.K."/>
            <person name="Zeng Q."/>
            <person name="Gargeya S."/>
            <person name="Fitzgerald M."/>
            <person name="Abouelleil A."/>
            <person name="Alvarado L."/>
            <person name="Berlin A.M."/>
            <person name="Chapman S.B."/>
            <person name="Dewar J."/>
            <person name="Goldberg J."/>
            <person name="Griggs A."/>
            <person name="Gujja S."/>
            <person name="Hansen M."/>
            <person name="Howarth C."/>
            <person name="Imamovic A."/>
            <person name="Larimer J."/>
            <person name="McCowan C."/>
            <person name="Murphy C."/>
            <person name="Pearson M."/>
            <person name="Priest M."/>
            <person name="Roberts A."/>
            <person name="Saif S."/>
            <person name="Shea T."/>
            <person name="Sykes S."/>
            <person name="Wortman J."/>
            <person name="Nusbaum C."/>
            <person name="Birren B."/>
        </authorList>
    </citation>
    <scope>NUCLEOTIDE SEQUENCE</scope>
    <source>
        <strain evidence="4">CBS 10737</strain>
    </source>
</reference>